<dbReference type="PANTHER" id="PTHR24092:SF150">
    <property type="entry name" value="PHOSPHOLIPID-TRANSPORTING ATPASE"/>
    <property type="match status" value="1"/>
</dbReference>
<evidence type="ECO:0000256" key="5">
    <source>
        <dbReference type="SAM" id="Phobius"/>
    </source>
</evidence>
<accession>A0AAF3FFA5</accession>
<dbReference type="PANTHER" id="PTHR24092">
    <property type="entry name" value="PROBABLE PHOSPHOLIPID-TRANSPORTING ATPASE"/>
    <property type="match status" value="1"/>
</dbReference>
<keyword evidence="4 5" id="KW-0472">Membrane</keyword>
<reference evidence="8" key="1">
    <citation type="submission" date="2024-02" db="UniProtKB">
        <authorList>
            <consortium name="WormBaseParasite"/>
        </authorList>
    </citation>
    <scope>IDENTIFICATION</scope>
</reference>
<dbReference type="Gene3D" id="3.40.1110.10">
    <property type="entry name" value="Calcium-transporting ATPase, cytoplasmic domain N"/>
    <property type="match status" value="1"/>
</dbReference>
<dbReference type="Proteomes" id="UP000887575">
    <property type="component" value="Unassembled WGS sequence"/>
</dbReference>
<dbReference type="InterPro" id="IPR023299">
    <property type="entry name" value="ATPase_P-typ_cyto_dom_N"/>
</dbReference>
<evidence type="ECO:0000313" key="8">
    <source>
        <dbReference type="WBParaSite" id="MBELARI_LOCUS4582"/>
    </source>
</evidence>
<dbReference type="WBParaSite" id="MBELARI_LOCUS4582">
    <property type="protein sequence ID" value="MBELARI_LOCUS4582"/>
    <property type="gene ID" value="MBELARI_LOCUS4582"/>
</dbReference>
<evidence type="ECO:0000256" key="4">
    <source>
        <dbReference type="ARBA" id="ARBA00023136"/>
    </source>
</evidence>
<dbReference type="GO" id="GO:0000166">
    <property type="term" value="F:nucleotide binding"/>
    <property type="evidence" value="ECO:0007669"/>
    <property type="project" value="InterPro"/>
</dbReference>
<evidence type="ECO:0000256" key="3">
    <source>
        <dbReference type="ARBA" id="ARBA00022989"/>
    </source>
</evidence>
<dbReference type="InterPro" id="IPR032631">
    <property type="entry name" value="P-type_ATPase_N"/>
</dbReference>
<organism evidence="7 8">
    <name type="scientific">Mesorhabditis belari</name>
    <dbReference type="NCBI Taxonomy" id="2138241"/>
    <lineage>
        <taxon>Eukaryota</taxon>
        <taxon>Metazoa</taxon>
        <taxon>Ecdysozoa</taxon>
        <taxon>Nematoda</taxon>
        <taxon>Chromadorea</taxon>
        <taxon>Rhabditida</taxon>
        <taxon>Rhabditina</taxon>
        <taxon>Rhabditomorpha</taxon>
        <taxon>Rhabditoidea</taxon>
        <taxon>Rhabditidae</taxon>
        <taxon>Mesorhabditinae</taxon>
        <taxon>Mesorhabditis</taxon>
    </lineage>
</organism>
<evidence type="ECO:0000313" key="7">
    <source>
        <dbReference type="Proteomes" id="UP000887575"/>
    </source>
</evidence>
<dbReference type="Pfam" id="PF16209">
    <property type="entry name" value="PhoLip_ATPase_N"/>
    <property type="match status" value="1"/>
</dbReference>
<protein>
    <submittedName>
        <fullName evidence="8">P-type ATPase N-terminal domain-containing protein</fullName>
    </submittedName>
</protein>
<feature type="transmembrane region" description="Helical" evidence="5">
    <location>
        <begin position="76"/>
        <end position="95"/>
    </location>
</feature>
<proteinExistence type="predicted"/>
<name>A0AAF3FFA5_9BILA</name>
<dbReference type="InterPro" id="IPR023298">
    <property type="entry name" value="ATPase_P-typ_TM_dom_sf"/>
</dbReference>
<keyword evidence="7" id="KW-1185">Reference proteome</keyword>
<dbReference type="GO" id="GO:0045332">
    <property type="term" value="P:phospholipid translocation"/>
    <property type="evidence" value="ECO:0007669"/>
    <property type="project" value="TreeGrafter"/>
</dbReference>
<feature type="transmembrane region" description="Helical" evidence="5">
    <location>
        <begin position="300"/>
        <end position="323"/>
    </location>
</feature>
<feature type="domain" description="P-type ATPase N-terminal" evidence="6">
    <location>
        <begin position="30"/>
        <end position="81"/>
    </location>
</feature>
<dbReference type="PROSITE" id="PS00154">
    <property type="entry name" value="ATPASE_E1_E2"/>
    <property type="match status" value="1"/>
</dbReference>
<dbReference type="AlphaFoldDB" id="A0AAF3FFA5"/>
<dbReference type="Gene3D" id="2.70.150.10">
    <property type="entry name" value="Calcium-transporting ATPase, cytoplasmic transduction domain A"/>
    <property type="match status" value="1"/>
</dbReference>
<dbReference type="SUPFAM" id="SSF81665">
    <property type="entry name" value="Calcium ATPase, transmembrane domain M"/>
    <property type="match status" value="1"/>
</dbReference>
<sequence length="558" mass="63024">MLESLKEKFCCKSRTETCNITIGHLLKNGVSNHLYTTKYSLLNFLPKFFYAQFTEPSNLFFLILTLIQLYPGISPFAWHTSGFPLIVIISVNALIEIYEDMKRRLSDQRVNNTKVEALDFKTGEWQFLKWKDLRESQLVRLGSDDKVPADLILLSSSEPGGIIYMETSNLDGEASLKIRQATPYTLAVDSIERVKILVDSESEIHYEAPSRALDRFQGVLKIKKDILPMTSRWSDRSCLSINGDEKCAHVPLSASNLIFRGATIQNTDWLLGVVVHAGRSTKLAKNSIKKSSKTSIIHRLTSWMVVTQIGWLLLMSAPIAFWSKTGDESWFKTYYGDVGGVQSTMFGLFLAELILFSNLVPISLYITIEGCLMWQAYYLGQDLFLYDETRDQRVEVRSFKMIPNLGRVKYVLSDKTGTLTTNTMCFKFCSIGGQKYGKRSSKGKEFNTDKLLKELRLNAKGNSNSIDLFLLACAVCHTVVVDKKKNDASKEHGETSLSNIVSLRMTVPDSPQPKKPRESIFHACSPDEKCLVKFAKQARYAFTARTPDSISVEVVRSD</sequence>
<dbReference type="GO" id="GO:0140326">
    <property type="term" value="F:ATPase-coupled intramembrane lipid transporter activity"/>
    <property type="evidence" value="ECO:0007669"/>
    <property type="project" value="TreeGrafter"/>
</dbReference>
<dbReference type="GO" id="GO:0005886">
    <property type="term" value="C:plasma membrane"/>
    <property type="evidence" value="ECO:0007669"/>
    <property type="project" value="TreeGrafter"/>
</dbReference>
<dbReference type="SUPFAM" id="SSF81653">
    <property type="entry name" value="Calcium ATPase, transduction domain A"/>
    <property type="match status" value="1"/>
</dbReference>
<feature type="transmembrane region" description="Helical" evidence="5">
    <location>
        <begin position="343"/>
        <end position="368"/>
    </location>
</feature>
<comment type="subcellular location">
    <subcellularLocation>
        <location evidence="1">Membrane</location>
    </subcellularLocation>
</comment>
<dbReference type="InterPro" id="IPR008250">
    <property type="entry name" value="ATPase_P-typ_transduc_dom_A_sf"/>
</dbReference>
<keyword evidence="3 5" id="KW-1133">Transmembrane helix</keyword>
<feature type="transmembrane region" description="Helical" evidence="5">
    <location>
        <begin position="48"/>
        <end position="70"/>
    </location>
</feature>
<evidence type="ECO:0000256" key="2">
    <source>
        <dbReference type="ARBA" id="ARBA00022692"/>
    </source>
</evidence>
<dbReference type="InterPro" id="IPR018303">
    <property type="entry name" value="ATPase_P-typ_P_site"/>
</dbReference>
<evidence type="ECO:0000259" key="6">
    <source>
        <dbReference type="Pfam" id="PF16209"/>
    </source>
</evidence>
<evidence type="ECO:0000256" key="1">
    <source>
        <dbReference type="ARBA" id="ARBA00004370"/>
    </source>
</evidence>
<keyword evidence="2 5" id="KW-0812">Transmembrane</keyword>